<sequence length="1420" mass="159499">MSSTKPEFFSHSSFINKSALELFWKCLLSPSKLVCSLAIMAIPKLVASNVVSQDDVLNECLMSLSRTCNIREILRLAFQLSGGFSKSLLSFYRQIPSEKKRDFVAQLKDLDLQRMFPCLLRLVLGGELGECERLDLLAHILSKGDLEMIITTLDCLGDHIPSDAILICAQSVERSKLILGSVGAFSGECLTSMNLSFPSCLFLLATQLGSGDLNQSLYLLQNPTFPSHPILVAPLTSMYSAISELTRRESMPRILPDKAEEYVKTAMTRCQSSDYPEGIEDWKESDISFCLSSLLTWIILSDARLTSYTQFWLENKCTSVTREAVYFAAGLLSNAKSSSMETCLELLVYLGRTDSSLANEIILLILPLYMRPEIKDLRSLVLGAISQLTTNRLAVASVLKFLLAVAHQERIEDRKTAIKLIGDIWSQHEEILDSIQALTKIDQFNDPIDIQRAKMGLVRRICQQSDRADEFLAMLSSLINEDGPLVPETILAIADLSRSEVIDVSVMLQQLGSKVLCSENDDTVVSYCDLLSTAAAETENEELLGSCVKQLWSLKGHRCSKVRIAAWKALSSFDLDTIKKLFSIDKHAKAEDSGAKCLEIITCAQSVSDDEASAFSCFLHRMIAIDLENIGRTPYSIQEKTSKPLEPLMETIMVAKDQLEKIGGVHLLTLTDYVASTVNPMSKRASYCNSLLLRLLTQSKISLSDDWIPSVRYISAWKVAISAFHRILCVAKQNQSGRPAPPNWARDQIAEMMKRALTQTHVAQMNVVISLPFLLEANLKYNDGKLDQGWITSTLEYLLSCSDCQYKAHSPLLFSQRIHHEGGYQALARLAAALIVRRIDDDILSFFEVPPSSVLIDNTDRKPHWLRKWTNSIITEDYLLGPEENDCLNDSMIDRITSHLLRLTPVDSQILDCIQSRSHIFLLNSILEGDPVIANSLIDRMRVDDSVEERFLHLLEGTGLSNDDCSCLYELYCELDEAAQRSFATKLSRKTKNLLNDSKRVLCVINGVCWCRLTSAVYNCVEIPDNYKALPENSVFKAVIDSLKSNIWKSRPKMVEALIRSLIGHIRKSDGRGLPPIDWWFLSGYMKPDNPALDEAIFHLAVEVGASRLLNKVLSSDRPENLPISLALAVAEQLPILEKTIPSLQMCIIVGLLFEIAEKNEWNENILRGLSAVSNCCPAVVKIWVRKAPPISSFCSILHPLYRLFTNADLSRIVHCTDPLSELWFCTRIMSNAHLENIIQIFCNINSDEESAAASLILTYHMLQLDNERRIDFLLELVTRFRVGKQKAYSSNSDALIHFRMFVALCVSERSYPIPVPLCSDAAADTWIRIEQRTIDHFRFLLRTENFNTNLSKVSLFLIELLQDLSGKGIDDMAVLRCRNIIKGLLRAAICIKPNDIIKLIEEAKIWDKVLSSSQSDEFF</sequence>
<gene>
    <name evidence="2" type="ORF">AB6A40_001289</name>
</gene>
<protein>
    <recommendedName>
        <fullName evidence="1">DUF3730 domain-containing protein</fullName>
    </recommendedName>
</protein>
<comment type="caution">
    <text evidence="2">The sequence shown here is derived from an EMBL/GenBank/DDBJ whole genome shotgun (WGS) entry which is preliminary data.</text>
</comment>
<feature type="domain" description="DUF3730" evidence="1">
    <location>
        <begin position="376"/>
        <end position="570"/>
    </location>
</feature>
<dbReference type="Pfam" id="PF12530">
    <property type="entry name" value="DUF3730"/>
    <property type="match status" value="1"/>
</dbReference>
<dbReference type="SUPFAM" id="SSF48371">
    <property type="entry name" value="ARM repeat"/>
    <property type="match status" value="1"/>
</dbReference>
<dbReference type="EMBL" id="JBGFUD010000465">
    <property type="protein sequence ID" value="MFH4974580.1"/>
    <property type="molecule type" value="Genomic_DNA"/>
</dbReference>
<keyword evidence="3" id="KW-1185">Reference proteome</keyword>
<evidence type="ECO:0000259" key="1">
    <source>
        <dbReference type="Pfam" id="PF12530"/>
    </source>
</evidence>
<proteinExistence type="predicted"/>
<dbReference type="InterPro" id="IPR016024">
    <property type="entry name" value="ARM-type_fold"/>
</dbReference>
<evidence type="ECO:0000313" key="2">
    <source>
        <dbReference type="EMBL" id="MFH4974580.1"/>
    </source>
</evidence>
<organism evidence="2 3">
    <name type="scientific">Gnathostoma spinigerum</name>
    <dbReference type="NCBI Taxonomy" id="75299"/>
    <lineage>
        <taxon>Eukaryota</taxon>
        <taxon>Metazoa</taxon>
        <taxon>Ecdysozoa</taxon>
        <taxon>Nematoda</taxon>
        <taxon>Chromadorea</taxon>
        <taxon>Rhabditida</taxon>
        <taxon>Spirurina</taxon>
        <taxon>Gnathostomatomorpha</taxon>
        <taxon>Gnathostomatoidea</taxon>
        <taxon>Gnathostomatidae</taxon>
        <taxon>Gnathostoma</taxon>
    </lineage>
</organism>
<dbReference type="InterPro" id="IPR022542">
    <property type="entry name" value="FOCAD/RST1_DUF3730"/>
</dbReference>
<evidence type="ECO:0000313" key="3">
    <source>
        <dbReference type="Proteomes" id="UP001608902"/>
    </source>
</evidence>
<name>A0ABD6EE33_9BILA</name>
<accession>A0ABD6EE33</accession>
<dbReference type="Proteomes" id="UP001608902">
    <property type="component" value="Unassembled WGS sequence"/>
</dbReference>
<reference evidence="2 3" key="1">
    <citation type="submission" date="2024-08" db="EMBL/GenBank/DDBJ databases">
        <title>Gnathostoma spinigerum genome.</title>
        <authorList>
            <person name="Gonzalez-Bertolin B."/>
            <person name="Monzon S."/>
            <person name="Zaballos A."/>
            <person name="Jimenez P."/>
            <person name="Dekumyoy P."/>
            <person name="Varona S."/>
            <person name="Cuesta I."/>
            <person name="Sumanam S."/>
            <person name="Adisakwattana P."/>
            <person name="Gasser R.B."/>
            <person name="Hernandez-Gonzalez A."/>
            <person name="Young N.D."/>
            <person name="Perteguer M.J."/>
        </authorList>
    </citation>
    <scope>NUCLEOTIDE SEQUENCE [LARGE SCALE GENOMIC DNA]</scope>
    <source>
        <strain evidence="2">AL3</strain>
        <tissue evidence="2">Liver</tissue>
    </source>
</reference>